<dbReference type="Proteomes" id="UP000784793">
    <property type="component" value="Unassembled WGS sequence"/>
</dbReference>
<dbReference type="GO" id="GO:0004176">
    <property type="term" value="F:ATP-dependent peptidase activity"/>
    <property type="evidence" value="ECO:0007669"/>
    <property type="project" value="TreeGrafter"/>
</dbReference>
<evidence type="ECO:0000256" key="2">
    <source>
        <dbReference type="ARBA" id="ARBA00022801"/>
    </source>
</evidence>
<dbReference type="Gene3D" id="3.90.226.10">
    <property type="entry name" value="2-enoyl-CoA Hydratase, Chain A, domain 1"/>
    <property type="match status" value="1"/>
</dbReference>
<dbReference type="NCBIfam" id="NF045542">
    <property type="entry name" value="Clp_rel_HeadMat"/>
    <property type="match status" value="1"/>
</dbReference>
<keyword evidence="3" id="KW-0720">Serine protease</keyword>
<dbReference type="SUPFAM" id="SSF52096">
    <property type="entry name" value="ClpP/crotonase"/>
    <property type="match status" value="1"/>
</dbReference>
<dbReference type="Pfam" id="PF00574">
    <property type="entry name" value="CLP_protease"/>
    <property type="match status" value="1"/>
</dbReference>
<protein>
    <submittedName>
        <fullName evidence="4">Clp protease ClpP</fullName>
    </submittedName>
</protein>
<dbReference type="GO" id="GO:0006515">
    <property type="term" value="P:protein quality control for misfolded or incompletely synthesized proteins"/>
    <property type="evidence" value="ECO:0007669"/>
    <property type="project" value="TreeGrafter"/>
</dbReference>
<reference evidence="4" key="2">
    <citation type="submission" date="2021-09" db="EMBL/GenBank/DDBJ databases">
        <authorList>
            <person name="Gilroy R."/>
        </authorList>
    </citation>
    <scope>NUCLEOTIDE SEQUENCE</scope>
    <source>
        <strain evidence="4">CHK194-22301</strain>
    </source>
</reference>
<dbReference type="GO" id="GO:0004252">
    <property type="term" value="F:serine-type endopeptidase activity"/>
    <property type="evidence" value="ECO:0007669"/>
    <property type="project" value="TreeGrafter"/>
</dbReference>
<dbReference type="EMBL" id="DYXB01000077">
    <property type="protein sequence ID" value="HJF10099.1"/>
    <property type="molecule type" value="Genomic_DNA"/>
</dbReference>
<name>A0A921FIM1_9LACO</name>
<reference evidence="4" key="1">
    <citation type="journal article" date="2021" name="PeerJ">
        <title>Extensive microbial diversity within the chicken gut microbiome revealed by metagenomics and culture.</title>
        <authorList>
            <person name="Gilroy R."/>
            <person name="Ravi A."/>
            <person name="Getino M."/>
            <person name="Pursley I."/>
            <person name="Horton D.L."/>
            <person name="Alikhan N.F."/>
            <person name="Baker D."/>
            <person name="Gharbi K."/>
            <person name="Hall N."/>
            <person name="Watson M."/>
            <person name="Adriaenssens E.M."/>
            <person name="Foster-Nyarko E."/>
            <person name="Jarju S."/>
            <person name="Secka A."/>
            <person name="Antonio M."/>
            <person name="Oren A."/>
            <person name="Chaudhuri R.R."/>
            <person name="La Ragione R."/>
            <person name="Hildebrand F."/>
            <person name="Pallen M.J."/>
        </authorList>
    </citation>
    <scope>NUCLEOTIDE SEQUENCE</scope>
    <source>
        <strain evidence="4">CHK194-22301</strain>
    </source>
</reference>
<proteinExistence type="predicted"/>
<organism evidence="4 5">
    <name type="scientific">Lactobacillus crispatus</name>
    <dbReference type="NCBI Taxonomy" id="47770"/>
    <lineage>
        <taxon>Bacteria</taxon>
        <taxon>Bacillati</taxon>
        <taxon>Bacillota</taxon>
        <taxon>Bacilli</taxon>
        <taxon>Lactobacillales</taxon>
        <taxon>Lactobacillaceae</taxon>
        <taxon>Lactobacillus</taxon>
    </lineage>
</organism>
<evidence type="ECO:0000256" key="3">
    <source>
        <dbReference type="ARBA" id="ARBA00022825"/>
    </source>
</evidence>
<sequence length="237" mass="25671">MMIKIDVKGDVVDNDTGQFFDYFGMQCVSPNMVKKSLDKAQGDEVELDIASYGGDVFAASEIYSMINQYPGTVTGVIQGMAASAATIIAEACDHLIISPAGQMMIHKASTAGAGNSDDFTHTAGVLSTTDRTIAGIYQTRTGKSEDEVLKLMKQETYLTAKDAVDQGFADEIMKKNEKVPQVVNSLHDIPSKSAVKKFMNLIKNQKSTPSEYKKSESDALFDEKLAIFKGESNGNII</sequence>
<dbReference type="InterPro" id="IPR029045">
    <property type="entry name" value="ClpP/crotonase-like_dom_sf"/>
</dbReference>
<accession>A0A921FIM1</accession>
<evidence type="ECO:0000256" key="1">
    <source>
        <dbReference type="ARBA" id="ARBA00022670"/>
    </source>
</evidence>
<evidence type="ECO:0000313" key="5">
    <source>
        <dbReference type="Proteomes" id="UP000784793"/>
    </source>
</evidence>
<dbReference type="PANTHER" id="PTHR10381">
    <property type="entry name" value="ATP-DEPENDENT CLP PROTEASE PROTEOLYTIC SUBUNIT"/>
    <property type="match status" value="1"/>
</dbReference>
<dbReference type="AlphaFoldDB" id="A0A921FIM1"/>
<dbReference type="CDD" id="cd07016">
    <property type="entry name" value="S14_ClpP_1"/>
    <property type="match status" value="1"/>
</dbReference>
<gene>
    <name evidence="4" type="ORF">K8V23_04820</name>
</gene>
<dbReference type="PANTHER" id="PTHR10381:SF70">
    <property type="entry name" value="ATP-DEPENDENT CLP PROTEASE PROTEOLYTIC SUBUNIT"/>
    <property type="match status" value="1"/>
</dbReference>
<dbReference type="GO" id="GO:0051117">
    <property type="term" value="F:ATPase binding"/>
    <property type="evidence" value="ECO:0007669"/>
    <property type="project" value="TreeGrafter"/>
</dbReference>
<keyword evidence="2" id="KW-0378">Hydrolase</keyword>
<dbReference type="InterPro" id="IPR023562">
    <property type="entry name" value="ClpP/TepA"/>
</dbReference>
<dbReference type="GO" id="GO:0009368">
    <property type="term" value="C:endopeptidase Clp complex"/>
    <property type="evidence" value="ECO:0007669"/>
    <property type="project" value="TreeGrafter"/>
</dbReference>
<comment type="caution">
    <text evidence="4">The sequence shown here is derived from an EMBL/GenBank/DDBJ whole genome shotgun (WGS) entry which is preliminary data.</text>
</comment>
<keyword evidence="1 4" id="KW-0645">Protease</keyword>
<evidence type="ECO:0000313" key="4">
    <source>
        <dbReference type="EMBL" id="HJF10099.1"/>
    </source>
</evidence>